<dbReference type="SMART" id="SM00911">
    <property type="entry name" value="HWE_HK"/>
    <property type="match status" value="1"/>
</dbReference>
<dbReference type="SUPFAM" id="SSF55785">
    <property type="entry name" value="PYP-like sensor domain (PAS domain)"/>
    <property type="match status" value="2"/>
</dbReference>
<dbReference type="SUPFAM" id="SSF52172">
    <property type="entry name" value="CheY-like"/>
    <property type="match status" value="1"/>
</dbReference>
<dbReference type="GO" id="GO:0000160">
    <property type="term" value="P:phosphorelay signal transduction system"/>
    <property type="evidence" value="ECO:0007669"/>
    <property type="project" value="InterPro"/>
</dbReference>
<dbReference type="EC" id="2.7.13.3" evidence="2"/>
<accession>A0A2V2LD20</accession>
<dbReference type="AlphaFoldDB" id="A0A2V2LD20"/>
<proteinExistence type="predicted"/>
<dbReference type="Gene3D" id="3.30.450.20">
    <property type="entry name" value="PAS domain"/>
    <property type="match status" value="2"/>
</dbReference>
<name>A0A2V2LD20_9RHOB</name>
<dbReference type="InterPro" id="IPR000014">
    <property type="entry name" value="PAS"/>
</dbReference>
<evidence type="ECO:0000256" key="7">
    <source>
        <dbReference type="ARBA" id="ARBA00022840"/>
    </source>
</evidence>
<dbReference type="GO" id="GO:0005524">
    <property type="term" value="F:ATP binding"/>
    <property type="evidence" value="ECO:0007669"/>
    <property type="project" value="UniProtKB-KW"/>
</dbReference>
<dbReference type="CDD" id="cd00130">
    <property type="entry name" value="PAS"/>
    <property type="match status" value="1"/>
</dbReference>
<dbReference type="Pfam" id="PF08448">
    <property type="entry name" value="PAS_4"/>
    <property type="match status" value="2"/>
</dbReference>
<evidence type="ECO:0000256" key="6">
    <source>
        <dbReference type="ARBA" id="ARBA00022777"/>
    </source>
</evidence>
<dbReference type="SMART" id="SM00448">
    <property type="entry name" value="REC"/>
    <property type="match status" value="1"/>
</dbReference>
<dbReference type="SMART" id="SM00091">
    <property type="entry name" value="PAS"/>
    <property type="match status" value="2"/>
</dbReference>
<dbReference type="PANTHER" id="PTHR41523:SF8">
    <property type="entry name" value="ETHYLENE RESPONSE SENSOR PROTEIN"/>
    <property type="match status" value="1"/>
</dbReference>
<comment type="catalytic activity">
    <reaction evidence="1">
        <text>ATP + protein L-histidine = ADP + protein N-phospho-L-histidine.</text>
        <dbReference type="EC" id="2.7.13.3"/>
    </reaction>
</comment>
<feature type="domain" description="PAS" evidence="11">
    <location>
        <begin position="409"/>
        <end position="454"/>
    </location>
</feature>
<protein>
    <recommendedName>
        <fullName evidence="2">histidine kinase</fullName>
        <ecNumber evidence="2">2.7.13.3</ecNumber>
    </recommendedName>
</protein>
<dbReference type="InterPro" id="IPR011102">
    <property type="entry name" value="Sig_transdc_His_kinase_HWE"/>
</dbReference>
<reference evidence="12 13" key="1">
    <citation type="submission" date="2018-05" db="EMBL/GenBank/DDBJ databases">
        <title>Rhodobacteraceae gen. nov., sp. nov. isolated from sea water.</title>
        <authorList>
            <person name="Ren Y."/>
        </authorList>
    </citation>
    <scope>NUCLEOTIDE SEQUENCE [LARGE SCALE GENOMIC DNA]</scope>
    <source>
        <strain evidence="12 13">TG-679</strain>
    </source>
</reference>
<keyword evidence="7" id="KW-0067">ATP-binding</keyword>
<dbReference type="InterPro" id="IPR036890">
    <property type="entry name" value="HATPase_C_sf"/>
</dbReference>
<keyword evidence="4" id="KW-0808">Transferase</keyword>
<dbReference type="Pfam" id="PF07536">
    <property type="entry name" value="HWE_HK"/>
    <property type="match status" value="1"/>
</dbReference>
<dbReference type="PROSITE" id="PS50110">
    <property type="entry name" value="RESPONSE_REGULATORY"/>
    <property type="match status" value="1"/>
</dbReference>
<dbReference type="Proteomes" id="UP000245680">
    <property type="component" value="Unassembled WGS sequence"/>
</dbReference>
<dbReference type="OrthoDB" id="489241at2"/>
<keyword evidence="5" id="KW-0547">Nucleotide-binding</keyword>
<dbReference type="InterPro" id="IPR011006">
    <property type="entry name" value="CheY-like_superfamily"/>
</dbReference>
<dbReference type="InterPro" id="IPR013656">
    <property type="entry name" value="PAS_4"/>
</dbReference>
<evidence type="ECO:0000259" key="11">
    <source>
        <dbReference type="PROSITE" id="PS50112"/>
    </source>
</evidence>
<dbReference type="Gene3D" id="3.30.565.10">
    <property type="entry name" value="Histidine kinase-like ATPase, C-terminal domain"/>
    <property type="match status" value="1"/>
</dbReference>
<dbReference type="PANTHER" id="PTHR41523">
    <property type="entry name" value="TWO-COMPONENT SYSTEM SENSOR PROTEIN"/>
    <property type="match status" value="1"/>
</dbReference>
<sequence>MTDTDGRDLRRHPVPDRAVAFAAIITLDGTVRRIDHAAGPGADGVSVGQSLWQVACWGGGTEGARDRVEAMIRRAVAGASVTATARVAPGGEAAPLEVLHRIVPVRGQDGAITGLVATATDVGPAAEIPRSGSTPGSAPEPPDRAATFDSFAQFESIYAGAETGIALHDARLRLLRANDTWSVMGTDPLKALIAGRRAVPTGPDAGGNAAVLATGTDPRIVAAIRRVLSTGQPLHGLDVAAATGPLIGDLYPVRPDGPKGRVRAVATCLRRPSGARPADGGDAAVRANLERLLEGMPSPATLHEGRSHRFVYANAAARRILDGQSVLGRTLADVLSGYDVPGTVPRFDAVFQEGAQDVVAEFEMPPGSARFYYNALLPWHHSDGSVGGVLSYAHEITPSVRARRDATEARDRLRRMLDATGAMMVVLDHDGSVLEANSALLSSVGAARRDVLNKPIWTCPWWCDPPETAEDTASVAIPVAQRLRAAVARAAGGVAERFDARMACHPAGLREIEVDIRPLAAWDAREGAMVLTAVDVTERQRAIGQTRFLLDEINHRSKNMLGVVQSIARQMGRYEFDDFADAFGARLQSLAAAQDLLIRGDSGPVTLNDLARAQLGHLSHLFGTQIILGGPKDVRLSPQATQSLSIALHELATNAEKHGALARPLGQVHVSWGLDGSQFWLDWRESGGPPVAPPVRRGFGRFVLERVASRNLDAEVSIDWAPTGVHWRLETNRRSTLVPPRHSPSTCVSGGGAVPTILIAEDEPLLGYEMAERLREVGHAICGPARTVADAMALLDSLPCAACVMDLDLAGERADALAERLIEQGIPCVRVSAHPADAWPGFMGASPFIAKPVDFRRLVAVIAGLTGGAAARRKPPA</sequence>
<dbReference type="EMBL" id="QGKU01000060">
    <property type="protein sequence ID" value="PWR01137.1"/>
    <property type="molecule type" value="Genomic_DNA"/>
</dbReference>
<evidence type="ECO:0000313" key="13">
    <source>
        <dbReference type="Proteomes" id="UP000245680"/>
    </source>
</evidence>
<evidence type="ECO:0000256" key="4">
    <source>
        <dbReference type="ARBA" id="ARBA00022679"/>
    </source>
</evidence>
<dbReference type="PROSITE" id="PS50112">
    <property type="entry name" value="PAS"/>
    <property type="match status" value="1"/>
</dbReference>
<evidence type="ECO:0000256" key="2">
    <source>
        <dbReference type="ARBA" id="ARBA00012438"/>
    </source>
</evidence>
<comment type="caution">
    <text evidence="12">The sequence shown here is derived from an EMBL/GenBank/DDBJ whole genome shotgun (WGS) entry which is preliminary data.</text>
</comment>
<feature type="modified residue" description="4-aspartylphosphate" evidence="8">
    <location>
        <position position="806"/>
    </location>
</feature>
<dbReference type="RefSeq" id="WP_109813122.1">
    <property type="nucleotide sequence ID" value="NZ_QGKU01000060.1"/>
</dbReference>
<evidence type="ECO:0000256" key="8">
    <source>
        <dbReference type="PROSITE-ProRule" id="PRU00169"/>
    </source>
</evidence>
<dbReference type="InterPro" id="IPR001789">
    <property type="entry name" value="Sig_transdc_resp-reg_receiver"/>
</dbReference>
<organism evidence="12 13">
    <name type="scientific">Meridianimarinicoccus roseus</name>
    <dbReference type="NCBI Taxonomy" id="2072018"/>
    <lineage>
        <taxon>Bacteria</taxon>
        <taxon>Pseudomonadati</taxon>
        <taxon>Pseudomonadota</taxon>
        <taxon>Alphaproteobacteria</taxon>
        <taxon>Rhodobacterales</taxon>
        <taxon>Paracoccaceae</taxon>
        <taxon>Meridianimarinicoccus</taxon>
    </lineage>
</organism>
<evidence type="ECO:0000259" key="10">
    <source>
        <dbReference type="PROSITE" id="PS50110"/>
    </source>
</evidence>
<evidence type="ECO:0000313" key="12">
    <source>
        <dbReference type="EMBL" id="PWR01137.1"/>
    </source>
</evidence>
<evidence type="ECO:0000256" key="3">
    <source>
        <dbReference type="ARBA" id="ARBA00022553"/>
    </source>
</evidence>
<keyword evidence="3 8" id="KW-0597">Phosphoprotein</keyword>
<dbReference type="NCBIfam" id="TIGR00229">
    <property type="entry name" value="sensory_box"/>
    <property type="match status" value="1"/>
</dbReference>
<keyword evidence="6" id="KW-0418">Kinase</keyword>
<evidence type="ECO:0000256" key="9">
    <source>
        <dbReference type="SAM" id="MobiDB-lite"/>
    </source>
</evidence>
<feature type="domain" description="Response regulatory" evidence="10">
    <location>
        <begin position="756"/>
        <end position="866"/>
    </location>
</feature>
<feature type="region of interest" description="Disordered" evidence="9">
    <location>
        <begin position="124"/>
        <end position="143"/>
    </location>
</feature>
<dbReference type="InterPro" id="IPR035965">
    <property type="entry name" value="PAS-like_dom_sf"/>
</dbReference>
<gene>
    <name evidence="12" type="ORF">DKT77_18425</name>
</gene>
<evidence type="ECO:0000256" key="1">
    <source>
        <dbReference type="ARBA" id="ARBA00000085"/>
    </source>
</evidence>
<evidence type="ECO:0000256" key="5">
    <source>
        <dbReference type="ARBA" id="ARBA00022741"/>
    </source>
</evidence>
<dbReference type="Gene3D" id="3.40.50.2300">
    <property type="match status" value="1"/>
</dbReference>
<dbReference type="GO" id="GO:0004673">
    <property type="term" value="F:protein histidine kinase activity"/>
    <property type="evidence" value="ECO:0007669"/>
    <property type="project" value="UniProtKB-EC"/>
</dbReference>
<keyword evidence="13" id="KW-1185">Reference proteome</keyword>